<dbReference type="Proteomes" id="UP000004994">
    <property type="component" value="Chromosome 4"/>
</dbReference>
<accession>A0A3Q7GAE0</accession>
<protein>
    <submittedName>
        <fullName evidence="1">Uncharacterized protein</fullName>
    </submittedName>
</protein>
<reference evidence="1" key="2">
    <citation type="submission" date="2019-01" db="UniProtKB">
        <authorList>
            <consortium name="EnsemblPlants"/>
        </authorList>
    </citation>
    <scope>IDENTIFICATION</scope>
    <source>
        <strain evidence="1">cv. Heinz 1706</strain>
    </source>
</reference>
<keyword evidence="2" id="KW-1185">Reference proteome</keyword>
<organism evidence="1">
    <name type="scientific">Solanum lycopersicum</name>
    <name type="common">Tomato</name>
    <name type="synonym">Lycopersicon esculentum</name>
    <dbReference type="NCBI Taxonomy" id="4081"/>
    <lineage>
        <taxon>Eukaryota</taxon>
        <taxon>Viridiplantae</taxon>
        <taxon>Streptophyta</taxon>
        <taxon>Embryophyta</taxon>
        <taxon>Tracheophyta</taxon>
        <taxon>Spermatophyta</taxon>
        <taxon>Magnoliopsida</taxon>
        <taxon>eudicotyledons</taxon>
        <taxon>Gunneridae</taxon>
        <taxon>Pentapetalae</taxon>
        <taxon>asterids</taxon>
        <taxon>lamiids</taxon>
        <taxon>Solanales</taxon>
        <taxon>Solanaceae</taxon>
        <taxon>Solanoideae</taxon>
        <taxon>Solaneae</taxon>
        <taxon>Solanum</taxon>
        <taxon>Solanum subgen. Lycopersicon</taxon>
    </lineage>
</organism>
<dbReference type="AlphaFoldDB" id="A0A3Q7GAE0"/>
<evidence type="ECO:0000313" key="1">
    <source>
        <dbReference type="EnsemblPlants" id="Solyc04g079305.1.1"/>
    </source>
</evidence>
<proteinExistence type="predicted"/>
<reference evidence="1" key="1">
    <citation type="journal article" date="2012" name="Nature">
        <title>The tomato genome sequence provides insights into fleshy fruit evolution.</title>
        <authorList>
            <consortium name="Tomato Genome Consortium"/>
        </authorList>
    </citation>
    <scope>NUCLEOTIDE SEQUENCE [LARGE SCALE GENOMIC DNA]</scope>
    <source>
        <strain evidence="1">cv. Heinz 1706</strain>
    </source>
</reference>
<dbReference type="Gramene" id="Solyc04g079305.1.1">
    <property type="protein sequence ID" value="Solyc04g079305.1.1"/>
    <property type="gene ID" value="Solyc04g079305.1"/>
</dbReference>
<evidence type="ECO:0000313" key="2">
    <source>
        <dbReference type="Proteomes" id="UP000004994"/>
    </source>
</evidence>
<dbReference type="EnsemblPlants" id="Solyc04g079305.1.1">
    <property type="protein sequence ID" value="Solyc04g079305.1.1"/>
    <property type="gene ID" value="Solyc04g079305.1"/>
</dbReference>
<name>A0A3Q7GAE0_SOLLC</name>
<dbReference type="InParanoid" id="A0A3Q7GAE0"/>
<sequence>MDQRITRKFSILASVSVPKSVKDRTFEGQGLWGFGFFGFLIKEYAQIPYKKNVLEDNNEVDVDIGSCELELFIGKNFYPAKWWESSTAC</sequence>